<comment type="caution">
    <text evidence="1">The sequence shown here is derived from an EMBL/GenBank/DDBJ whole genome shotgun (WGS) entry which is preliminary data.</text>
</comment>
<gene>
    <name evidence="1" type="ORF">BO94DRAFT_570462</name>
</gene>
<organism evidence="1 2">
    <name type="scientific">Aspergillus sclerotioniger CBS 115572</name>
    <dbReference type="NCBI Taxonomy" id="1450535"/>
    <lineage>
        <taxon>Eukaryota</taxon>
        <taxon>Fungi</taxon>
        <taxon>Dikarya</taxon>
        <taxon>Ascomycota</taxon>
        <taxon>Pezizomycotina</taxon>
        <taxon>Eurotiomycetes</taxon>
        <taxon>Eurotiomycetidae</taxon>
        <taxon>Eurotiales</taxon>
        <taxon>Aspergillaceae</taxon>
        <taxon>Aspergillus</taxon>
        <taxon>Aspergillus subgen. Circumdati</taxon>
    </lineage>
</organism>
<proteinExistence type="predicted"/>
<dbReference type="EMBL" id="MSFK01000068">
    <property type="protein sequence ID" value="PWY64727.1"/>
    <property type="molecule type" value="Genomic_DNA"/>
</dbReference>
<sequence>MTYLTPWHPVYNVPIVGGMFQNPTTGSIHAVTNHLSISGPPSVFVAVADHVRDKAYTIKSINASPYDLTVVCWSDLTQEAMSELVFQMKADLGKDVHMSPEEVADFETFVEEERKKENPRF</sequence>
<keyword evidence="2" id="KW-1185">Reference proteome</keyword>
<name>A0A317UW50_9EURO</name>
<accession>A0A317UW50</accession>
<dbReference type="Proteomes" id="UP000246702">
    <property type="component" value="Unassembled WGS sequence"/>
</dbReference>
<dbReference type="OrthoDB" id="3518210at2759"/>
<dbReference type="RefSeq" id="XP_025461312.1">
    <property type="nucleotide sequence ID" value="XM_025614813.1"/>
</dbReference>
<reference evidence="1 2" key="1">
    <citation type="submission" date="2016-12" db="EMBL/GenBank/DDBJ databases">
        <title>The genomes of Aspergillus section Nigri reveals drivers in fungal speciation.</title>
        <authorList>
            <consortium name="DOE Joint Genome Institute"/>
            <person name="Vesth T.C."/>
            <person name="Nybo J."/>
            <person name="Theobald S."/>
            <person name="Brandl J."/>
            <person name="Frisvad J.C."/>
            <person name="Nielsen K.F."/>
            <person name="Lyhne E.K."/>
            <person name="Kogle M.E."/>
            <person name="Kuo A."/>
            <person name="Riley R."/>
            <person name="Clum A."/>
            <person name="Nolan M."/>
            <person name="Lipzen A."/>
            <person name="Salamov A."/>
            <person name="Henrissat B."/>
            <person name="Wiebenga A."/>
            <person name="De Vries R.P."/>
            <person name="Grigoriev I.V."/>
            <person name="Mortensen U.H."/>
            <person name="Andersen M.R."/>
            <person name="Baker S.E."/>
        </authorList>
    </citation>
    <scope>NUCLEOTIDE SEQUENCE [LARGE SCALE GENOMIC DNA]</scope>
    <source>
        <strain evidence="1 2">CBS 115572</strain>
    </source>
</reference>
<protein>
    <submittedName>
        <fullName evidence="1">Uncharacterized protein</fullName>
    </submittedName>
</protein>
<dbReference type="GeneID" id="37116956"/>
<evidence type="ECO:0000313" key="2">
    <source>
        <dbReference type="Proteomes" id="UP000246702"/>
    </source>
</evidence>
<dbReference type="AlphaFoldDB" id="A0A317UW50"/>
<evidence type="ECO:0000313" key="1">
    <source>
        <dbReference type="EMBL" id="PWY64727.1"/>
    </source>
</evidence>